<proteinExistence type="predicted"/>
<evidence type="ECO:0000313" key="2">
    <source>
        <dbReference type="EMBL" id="VDP10814.1"/>
    </source>
</evidence>
<sequence length="190" mass="20829">MEAQKQASFETAASYVYDKLEMLGSSLVALKEEEKILYATLEFANSLRTVAVVAGNHCKAAGVLPILHAPKERKDNRGPDARPEPMMTKPGLSSTSDEPESWKDNQFCARATACVVDGTALLENDNSMQISREWVTPRELHSANRDMAEETKLKLGSGSDPGERTCRDIYGTTCGVVHIPGKESAKRKED</sequence>
<reference evidence="2 3" key="2">
    <citation type="submission" date="2018-11" db="EMBL/GenBank/DDBJ databases">
        <authorList>
            <consortium name="Pathogen Informatics"/>
        </authorList>
    </citation>
    <scope>NUCLEOTIDE SEQUENCE [LARGE SCALE GENOMIC DNA]</scope>
</reference>
<keyword evidence="3" id="KW-1185">Reference proteome</keyword>
<organism evidence="4">
    <name type="scientific">Soboliphyme baturini</name>
    <dbReference type="NCBI Taxonomy" id="241478"/>
    <lineage>
        <taxon>Eukaryota</taxon>
        <taxon>Metazoa</taxon>
        <taxon>Ecdysozoa</taxon>
        <taxon>Nematoda</taxon>
        <taxon>Enoplea</taxon>
        <taxon>Dorylaimia</taxon>
        <taxon>Dioctophymatida</taxon>
        <taxon>Dioctophymatoidea</taxon>
        <taxon>Soboliphymatidae</taxon>
        <taxon>Soboliphyme</taxon>
    </lineage>
</organism>
<reference evidence="4" key="1">
    <citation type="submission" date="2016-06" db="UniProtKB">
        <authorList>
            <consortium name="WormBaseParasite"/>
        </authorList>
    </citation>
    <scope>IDENTIFICATION</scope>
</reference>
<evidence type="ECO:0000256" key="1">
    <source>
        <dbReference type="SAM" id="MobiDB-lite"/>
    </source>
</evidence>
<dbReference type="Proteomes" id="UP000270296">
    <property type="component" value="Unassembled WGS sequence"/>
</dbReference>
<feature type="region of interest" description="Disordered" evidence="1">
    <location>
        <begin position="69"/>
        <end position="102"/>
    </location>
</feature>
<dbReference type="EMBL" id="UZAM01010041">
    <property type="protein sequence ID" value="VDP10814.1"/>
    <property type="molecule type" value="Genomic_DNA"/>
</dbReference>
<protein>
    <submittedName>
        <fullName evidence="2 4">Uncharacterized protein</fullName>
    </submittedName>
</protein>
<dbReference type="WBParaSite" id="SBAD_0000704701-mRNA-1">
    <property type="protein sequence ID" value="SBAD_0000704701-mRNA-1"/>
    <property type="gene ID" value="SBAD_0000704701"/>
</dbReference>
<name>A0A183IT37_9BILA</name>
<accession>A0A183IT37</accession>
<feature type="compositionally biased region" description="Basic and acidic residues" evidence="1">
    <location>
        <begin position="69"/>
        <end position="83"/>
    </location>
</feature>
<dbReference type="AlphaFoldDB" id="A0A183IT37"/>
<evidence type="ECO:0000313" key="3">
    <source>
        <dbReference type="Proteomes" id="UP000270296"/>
    </source>
</evidence>
<evidence type="ECO:0000313" key="4">
    <source>
        <dbReference type="WBParaSite" id="SBAD_0000704701-mRNA-1"/>
    </source>
</evidence>
<gene>
    <name evidence="2" type="ORF">SBAD_LOCUS6784</name>
</gene>